<reference evidence="5" key="1">
    <citation type="journal article" date="2021" name="Genome Biol. Evol.">
        <title>A High-Quality Reference Genome for a Parasitic Bivalve with Doubly Uniparental Inheritance (Bivalvia: Unionida).</title>
        <authorList>
            <person name="Smith C.H."/>
        </authorList>
    </citation>
    <scope>NUCLEOTIDE SEQUENCE</scope>
    <source>
        <strain evidence="5">CHS0354</strain>
    </source>
</reference>
<sequence>MPLLSEQTVIFDNVKVNEGNCYDSSTGRFRAPFRGLYSFSVTVLPVLSSHPLGCFIMKDNDEIGRVYSGNTGIATGSVKVATMMDKGQMVYLKGRPDHQEYVQGAHWSTFTGLLLYRYN</sequence>
<evidence type="ECO:0000313" key="6">
    <source>
        <dbReference type="Proteomes" id="UP001195483"/>
    </source>
</evidence>
<organism evidence="5 6">
    <name type="scientific">Potamilus streckersoni</name>
    <dbReference type="NCBI Taxonomy" id="2493646"/>
    <lineage>
        <taxon>Eukaryota</taxon>
        <taxon>Metazoa</taxon>
        <taxon>Spiralia</taxon>
        <taxon>Lophotrochozoa</taxon>
        <taxon>Mollusca</taxon>
        <taxon>Bivalvia</taxon>
        <taxon>Autobranchia</taxon>
        <taxon>Heteroconchia</taxon>
        <taxon>Palaeoheterodonta</taxon>
        <taxon>Unionida</taxon>
        <taxon>Unionoidea</taxon>
        <taxon>Unionidae</taxon>
        <taxon>Ambleminae</taxon>
        <taxon>Lampsilini</taxon>
        <taxon>Potamilus</taxon>
    </lineage>
</organism>
<proteinExistence type="predicted"/>
<dbReference type="EMBL" id="JAEAOA010001573">
    <property type="protein sequence ID" value="KAK3608958.1"/>
    <property type="molecule type" value="Genomic_DNA"/>
</dbReference>
<reference evidence="5" key="2">
    <citation type="journal article" date="2021" name="Genome Biol. Evol.">
        <title>Developing a high-quality reference genome for a parasitic bivalve with doubly uniparental inheritance (Bivalvia: Unionida).</title>
        <authorList>
            <person name="Smith C.H."/>
        </authorList>
    </citation>
    <scope>NUCLEOTIDE SEQUENCE</scope>
    <source>
        <strain evidence="5">CHS0354</strain>
        <tissue evidence="5">Mantle</tissue>
    </source>
</reference>
<dbReference type="SUPFAM" id="SSF49842">
    <property type="entry name" value="TNF-like"/>
    <property type="match status" value="1"/>
</dbReference>
<dbReference type="AlphaFoldDB" id="A0AAE0TFH1"/>
<comment type="caution">
    <text evidence="5">The sequence shown here is derived from an EMBL/GenBank/DDBJ whole genome shotgun (WGS) entry which is preliminary data.</text>
</comment>
<dbReference type="PANTHER" id="PTHR22923">
    <property type="entry name" value="CEREBELLIN-RELATED"/>
    <property type="match status" value="1"/>
</dbReference>
<reference evidence="5" key="3">
    <citation type="submission" date="2023-05" db="EMBL/GenBank/DDBJ databases">
        <authorList>
            <person name="Smith C.H."/>
        </authorList>
    </citation>
    <scope>NUCLEOTIDE SEQUENCE</scope>
    <source>
        <strain evidence="5">CHS0354</strain>
        <tissue evidence="5">Mantle</tissue>
    </source>
</reference>
<evidence type="ECO:0000313" key="5">
    <source>
        <dbReference type="EMBL" id="KAK3608958.1"/>
    </source>
</evidence>
<dbReference type="SMART" id="SM00110">
    <property type="entry name" value="C1Q"/>
    <property type="match status" value="1"/>
</dbReference>
<protein>
    <recommendedName>
        <fullName evidence="4">C1q domain-containing protein</fullName>
    </recommendedName>
</protein>
<feature type="domain" description="C1q" evidence="4">
    <location>
        <begin position="1"/>
        <end position="119"/>
    </location>
</feature>
<dbReference type="PRINTS" id="PR00007">
    <property type="entry name" value="COMPLEMNTC1Q"/>
</dbReference>
<evidence type="ECO:0000259" key="4">
    <source>
        <dbReference type="PROSITE" id="PS50871"/>
    </source>
</evidence>
<dbReference type="InterPro" id="IPR050822">
    <property type="entry name" value="Cerebellin_Synaptic_Org"/>
</dbReference>
<dbReference type="Gene3D" id="2.60.120.40">
    <property type="match status" value="1"/>
</dbReference>
<dbReference type="Proteomes" id="UP001195483">
    <property type="component" value="Unassembled WGS sequence"/>
</dbReference>
<dbReference type="Pfam" id="PF00386">
    <property type="entry name" value="C1q"/>
    <property type="match status" value="1"/>
</dbReference>
<dbReference type="PANTHER" id="PTHR22923:SF116">
    <property type="entry name" value="C1Q DOMAIN-CONTAINING PROTEIN"/>
    <property type="match status" value="1"/>
</dbReference>
<evidence type="ECO:0000256" key="1">
    <source>
        <dbReference type="ARBA" id="ARBA00004613"/>
    </source>
</evidence>
<dbReference type="PROSITE" id="PS50871">
    <property type="entry name" value="C1Q"/>
    <property type="match status" value="1"/>
</dbReference>
<keyword evidence="6" id="KW-1185">Reference proteome</keyword>
<keyword evidence="2" id="KW-0964">Secreted</keyword>
<dbReference type="GO" id="GO:0005576">
    <property type="term" value="C:extracellular region"/>
    <property type="evidence" value="ECO:0007669"/>
    <property type="project" value="UniProtKB-SubCell"/>
</dbReference>
<evidence type="ECO:0000256" key="2">
    <source>
        <dbReference type="ARBA" id="ARBA00022525"/>
    </source>
</evidence>
<dbReference type="InterPro" id="IPR008983">
    <property type="entry name" value="Tumour_necrosis_fac-like_dom"/>
</dbReference>
<dbReference type="InterPro" id="IPR001073">
    <property type="entry name" value="C1q_dom"/>
</dbReference>
<gene>
    <name evidence="5" type="ORF">CHS0354_026287</name>
</gene>
<comment type="subcellular location">
    <subcellularLocation>
        <location evidence="1">Secreted</location>
    </subcellularLocation>
</comment>
<name>A0AAE0TFH1_9BIVA</name>
<accession>A0AAE0TFH1</accession>
<evidence type="ECO:0000256" key="3">
    <source>
        <dbReference type="ARBA" id="ARBA00022729"/>
    </source>
</evidence>
<keyword evidence="3" id="KW-0732">Signal</keyword>